<feature type="domain" description="Cadherin" evidence="13">
    <location>
        <begin position="1339"/>
        <end position="1422"/>
    </location>
</feature>
<feature type="domain" description="Cadherin" evidence="13">
    <location>
        <begin position="1245"/>
        <end position="1317"/>
    </location>
</feature>
<dbReference type="Gene3D" id="2.60.40.60">
    <property type="entry name" value="Cadherins"/>
    <property type="match status" value="16"/>
</dbReference>
<dbReference type="GO" id="GO:0005509">
    <property type="term" value="F:calcium ion binding"/>
    <property type="evidence" value="ECO:0007669"/>
    <property type="project" value="UniProtKB-UniRule"/>
</dbReference>
<dbReference type="PRINTS" id="PR00205">
    <property type="entry name" value="CADHERIN"/>
</dbReference>
<dbReference type="InterPro" id="IPR002126">
    <property type="entry name" value="Cadherin-like_dom"/>
</dbReference>
<feature type="domain" description="Cadherin" evidence="13">
    <location>
        <begin position="1423"/>
        <end position="1525"/>
    </location>
</feature>
<evidence type="ECO:0000256" key="8">
    <source>
        <dbReference type="ARBA" id="ARBA00023136"/>
    </source>
</evidence>
<reference evidence="14 15" key="1">
    <citation type="submission" date="2018-08" db="EMBL/GenBank/DDBJ databases">
        <authorList>
            <person name="Laetsch R D."/>
            <person name="Stevens L."/>
            <person name="Kumar S."/>
            <person name="Blaxter L. M."/>
        </authorList>
    </citation>
    <scope>NUCLEOTIDE SEQUENCE [LARGE SCALE GENOMIC DNA]</scope>
</reference>
<keyword evidence="9" id="KW-1015">Disulfide bond</keyword>
<feature type="domain" description="Cadherin" evidence="13">
    <location>
        <begin position="1527"/>
        <end position="1626"/>
    </location>
</feature>
<evidence type="ECO:0000256" key="11">
    <source>
        <dbReference type="PROSITE-ProRule" id="PRU00043"/>
    </source>
</evidence>
<feature type="domain" description="Cadherin" evidence="13">
    <location>
        <begin position="1738"/>
        <end position="1838"/>
    </location>
</feature>
<dbReference type="GO" id="GO:0048589">
    <property type="term" value="P:developmental growth"/>
    <property type="evidence" value="ECO:0007669"/>
    <property type="project" value="UniProtKB-ARBA"/>
</dbReference>
<feature type="domain" description="Cadherin" evidence="13">
    <location>
        <begin position="1627"/>
        <end position="1737"/>
    </location>
</feature>
<feature type="domain" description="Cadherin" evidence="13">
    <location>
        <begin position="327"/>
        <end position="429"/>
    </location>
</feature>
<evidence type="ECO:0000256" key="6">
    <source>
        <dbReference type="ARBA" id="ARBA00022889"/>
    </source>
</evidence>
<proteinExistence type="predicted"/>
<dbReference type="FunFam" id="2.60.40.60:FF:000020">
    <property type="entry name" value="Dachsous cadherin-related 1b"/>
    <property type="match status" value="1"/>
</dbReference>
<dbReference type="PROSITE" id="PS00232">
    <property type="entry name" value="CADHERIN_1"/>
    <property type="match status" value="6"/>
</dbReference>
<sequence length="2160" mass="242531">MENGQSSRALVNVHVEDVNDNAPVFYPEQYNVSVREDVEIGSLLTLLSANDADSGTYGQIFYRFATKESRTFRLDGKSGRLYVERKLSEEYYHLRVEAVDGGGMAILYITVIRSSTAIPQFTSGLYEVSVLEETLPGIVVGEVKAEAEGSLPIKYSVYSGDSDHFFAVDAKNGQISVAQYLDADKWEQLVINVQALTDGGGANYTQVLIKLIDANDNAPTFEMDKIESYIYEDHPTHQPFFAVQAYDKDRGKNGEVIYTLLQSEPPWPISIRPLSGELMLMASLDFETINKYYLVIQGTDQGIPPLSSNISVVLNVLDVNDNRPEFKEQMYSVAVPEDVQLMTDILTIQAKDLDSEQNGRISYRLSEANHHFGIHPVIGNIFVKATLDRETIAEHRLLVIASDQGKPELFSQATVHVKILDVNDNSPSCPTVNSFMLTDDIDVGEIFEKVIATDPDEGLNGSLSYRLQVEDVSFAIQENGELFVKRKLSEKDYRKESRLSVIVLDRNGDIQARSTTCQIRIIIGKIHSKVKFLEPMDRIIKIDEKCTSGRLLKVLNATDVARWEIEMSDISGNFEILNNTLRTSAYFNAASIKDSRTLSVIAFDNDGRQKQITFIISTSTLEMSHLGDKTTLIRIPKTTPIGSKLVTLNNEQISEAFWHLQNETDAFYLDSTTSTLYLTTNLRWTRDKSYLLKVQKRNPQDYYQVEQQNVYIEVEPANIHWPKFSNCPRFFTIKENEPTGSIIGRVSAEDAEEDIGKQLSYSIVEGSTDLFSIDPDTAEILLIRSLHWRQDLSLFLVVEVEDNYRDVTKRSHCAVFIDVEDTNDHQPQFLSSQKITIDNDFIDGDVIHHVVAVDDDAGDNAKITYALIDGNVDDAFLIDPNTGTLVLRHRFNGERNVRIRASDNGVPLKYAEKNITVKFDSDRRQWRFFPQRKYFISMNSTATPGTVLFDFLEIRSDWPHMKLFSYFVSENDALQLSDDGKLILLKEITSGKYDWLVIASGGERLVDWASVHLSVISANHYPPRISSSSCGNLTIRENIAAKHLTRIYAWDEDDGNDGEIFYRIVVFFKLLAGNENSAFFLNSSTGLLSCRELDRERQSQYFLVITAEDQGIPKRADTCTLRITVTDENDNVPVFDDTVPTLIEIDDNRRIGEILGRLSATDQDEGPNGQITYNIVKDTSGLLDIRADTGEIIFARYYSTSQSEYTVKIKAEDQGISRVLSSEIDIQLHLTRSKSELTLEEPQFLSEHYIGFINEGEQHGQFVLQVRSLDRLTEDAPLAYSIVSGNMDAAFDIDDDGRITTAQELDYEIENVYTLKVIGTGNVKKTPETDVHIRAATYGTLVGTAVATDVDADTQLEYSLLSSGDFFEIDPFTGKIFLIQSLDYETNKEHIIHIQVVTDGENTSRASLRIIVEDVNDNAPEFEEQFYLINIAKDVEFGSKIAKIRANDRDTGLAGTVRYELAMNSVKDFRIDPESGDLLVVGKLEDRSTYYLKVHAVDWGKPMQSSAVAVQINVGMDDYDRKPIRFTETSFNFTIPENTRPYTELGKVTLMDELPTNTLLRIQNFEHADIFDISREGSIFLKSPVDAEFKNEFEFLIEASSPHATYNSSAKVYVKVADLNDNVPYFTEKIDEITISDGMIGNEVLARFVATDSDSGDNGRVSYLILSGNDYRMFKLNSSSGVLYFEKSVDIEEMHLNETLDNLLIAAIDNGVPVRLNWTSVLIRFDSDFLSAGAPFFVVSQYETSVFEDLPKGSIVLRSKAVNKLGLSDGDWIYTVIDASESFACNRSTGYVALIKDLDFETQTEYEFILKVKDNRNRSATVPVRIRVLGVDEYPPVFTENNYVFQIPKSSQVGQHVGVVSAMDHDSGIDGVIRYEIQGSAARYLSIDPSTGQIMLSHKLHYRTLSNVTSDEFTVIASSSANQSSRTKVTIEIGDFLPPDVFSATNTLTVTQILTIGALLLLFVLLLILIVLVINVRTRNRTKPNKQVYSINKGNFAVVRDLSRPSPRLQREAQLVPLPSSSYAKFKNSSSPSTDVNNSSMKLVFKSPMEKKIGSHSVTYSMPDSGIDPDDVSVTSSVTEYLNQIGVTPNKYFESNQSSSREPFTIYKDEIHSDPEISDLIYAKVDEILSPASRMNANAVNSDPVPAFQPLSELLLEMKE</sequence>
<feature type="domain" description="Cadherin" evidence="13">
    <location>
        <begin position="1137"/>
        <end position="1244"/>
    </location>
</feature>
<feature type="domain" description="Cadherin" evidence="13">
    <location>
        <begin position="122"/>
        <end position="221"/>
    </location>
</feature>
<accession>A0A498SAQ3</accession>
<keyword evidence="6" id="KW-0130">Cell adhesion</keyword>
<evidence type="ECO:0000256" key="7">
    <source>
        <dbReference type="ARBA" id="ARBA00022989"/>
    </source>
</evidence>
<feature type="domain" description="Cadherin" evidence="13">
    <location>
        <begin position="725"/>
        <end position="829"/>
    </location>
</feature>
<evidence type="ECO:0000259" key="13">
    <source>
        <dbReference type="PROSITE" id="PS50268"/>
    </source>
</evidence>
<feature type="domain" description="Cadherin" evidence="13">
    <location>
        <begin position="26"/>
        <end position="121"/>
    </location>
</feature>
<keyword evidence="7 12" id="KW-1133">Transmembrane helix</keyword>
<dbReference type="PANTHER" id="PTHR24026:SF133">
    <property type="entry name" value="CADHERIN-RELATED FAMILY MEMBER 2"/>
    <property type="match status" value="1"/>
</dbReference>
<dbReference type="GO" id="GO:0005886">
    <property type="term" value="C:plasma membrane"/>
    <property type="evidence" value="ECO:0007669"/>
    <property type="project" value="InterPro"/>
</dbReference>
<keyword evidence="5 11" id="KW-0106">Calcium</keyword>
<keyword evidence="15" id="KW-1185">Reference proteome</keyword>
<feature type="transmembrane region" description="Helical" evidence="12">
    <location>
        <begin position="1953"/>
        <end position="1976"/>
    </location>
</feature>
<dbReference type="PROSITE" id="PS50268">
    <property type="entry name" value="CADHERIN_2"/>
    <property type="match status" value="17"/>
</dbReference>
<evidence type="ECO:0000256" key="4">
    <source>
        <dbReference type="ARBA" id="ARBA00022737"/>
    </source>
</evidence>
<dbReference type="SMART" id="SM00112">
    <property type="entry name" value="CA"/>
    <property type="match status" value="17"/>
</dbReference>
<dbReference type="InterPro" id="IPR015919">
    <property type="entry name" value="Cadherin-like_sf"/>
</dbReference>
<keyword evidence="10" id="KW-0325">Glycoprotein</keyword>
<dbReference type="FunFam" id="2.60.40.60:FF:000092">
    <property type="entry name" value="Protocadherin 8"/>
    <property type="match status" value="1"/>
</dbReference>
<dbReference type="GO" id="GO:0007411">
    <property type="term" value="P:axon guidance"/>
    <property type="evidence" value="ECO:0007669"/>
    <property type="project" value="UniProtKB-ARBA"/>
</dbReference>
<dbReference type="InterPro" id="IPR020894">
    <property type="entry name" value="Cadherin_CS"/>
</dbReference>
<dbReference type="GO" id="GO:0001736">
    <property type="term" value="P:establishment of planar polarity"/>
    <property type="evidence" value="ECO:0007669"/>
    <property type="project" value="UniProtKB-ARBA"/>
</dbReference>
<keyword evidence="4" id="KW-0677">Repeat</keyword>
<name>A0A498SAQ3_ACAVI</name>
<dbReference type="FunFam" id="2.60.40.60:FF:000116">
    <property type="entry name" value="Dachsous cadherin-related 2"/>
    <property type="match status" value="1"/>
</dbReference>
<feature type="domain" description="Cadherin" evidence="13">
    <location>
        <begin position="429"/>
        <end position="537"/>
    </location>
</feature>
<feature type="domain" description="Cadherin" evidence="13">
    <location>
        <begin position="222"/>
        <end position="326"/>
    </location>
</feature>
<comment type="subcellular location">
    <subcellularLocation>
        <location evidence="1">Membrane</location>
        <topology evidence="1">Single-pass membrane protein</topology>
    </subcellularLocation>
</comment>
<dbReference type="OrthoDB" id="6252479at2759"/>
<evidence type="ECO:0000256" key="10">
    <source>
        <dbReference type="ARBA" id="ARBA00023180"/>
    </source>
</evidence>
<keyword evidence="2" id="KW-0245">EGF-like domain</keyword>
<feature type="domain" description="Cadherin" evidence="13">
    <location>
        <begin position="1027"/>
        <end position="1135"/>
    </location>
</feature>
<organism evidence="14 15">
    <name type="scientific">Acanthocheilonema viteae</name>
    <name type="common">Filarial nematode worm</name>
    <name type="synonym">Dipetalonema viteae</name>
    <dbReference type="NCBI Taxonomy" id="6277"/>
    <lineage>
        <taxon>Eukaryota</taxon>
        <taxon>Metazoa</taxon>
        <taxon>Ecdysozoa</taxon>
        <taxon>Nematoda</taxon>
        <taxon>Chromadorea</taxon>
        <taxon>Rhabditida</taxon>
        <taxon>Spirurina</taxon>
        <taxon>Spiruromorpha</taxon>
        <taxon>Filarioidea</taxon>
        <taxon>Onchocercidae</taxon>
        <taxon>Acanthocheilonema</taxon>
    </lineage>
</organism>
<feature type="domain" description="Cadherin" evidence="13">
    <location>
        <begin position="1839"/>
        <end position="1941"/>
    </location>
</feature>
<dbReference type="EMBL" id="UPTC01000468">
    <property type="protein sequence ID" value="VBB28755.1"/>
    <property type="molecule type" value="Genomic_DNA"/>
</dbReference>
<dbReference type="STRING" id="6277.A0A498SAQ3"/>
<dbReference type="GO" id="GO:0007156">
    <property type="term" value="P:homophilic cell adhesion via plasma membrane adhesion molecules"/>
    <property type="evidence" value="ECO:0007669"/>
    <property type="project" value="InterPro"/>
</dbReference>
<keyword evidence="8 12" id="KW-0472">Membrane</keyword>
<dbReference type="FunFam" id="2.60.40.60:FF:000039">
    <property type="entry name" value="FAT atypical cadherin 3"/>
    <property type="match status" value="1"/>
</dbReference>
<evidence type="ECO:0000256" key="12">
    <source>
        <dbReference type="SAM" id="Phobius"/>
    </source>
</evidence>
<evidence type="ECO:0000256" key="9">
    <source>
        <dbReference type="ARBA" id="ARBA00023157"/>
    </source>
</evidence>
<evidence type="ECO:0000256" key="1">
    <source>
        <dbReference type="ARBA" id="ARBA00004167"/>
    </source>
</evidence>
<dbReference type="GO" id="GO:0048513">
    <property type="term" value="P:animal organ development"/>
    <property type="evidence" value="ECO:0007669"/>
    <property type="project" value="UniProtKB-ARBA"/>
</dbReference>
<dbReference type="Pfam" id="PF00028">
    <property type="entry name" value="Cadherin"/>
    <property type="match status" value="14"/>
</dbReference>
<evidence type="ECO:0000313" key="14">
    <source>
        <dbReference type="EMBL" id="VBB28755.1"/>
    </source>
</evidence>
<evidence type="ECO:0000313" key="15">
    <source>
        <dbReference type="Proteomes" id="UP000276991"/>
    </source>
</evidence>
<dbReference type="SUPFAM" id="SSF49313">
    <property type="entry name" value="Cadherin-like"/>
    <property type="match status" value="16"/>
</dbReference>
<protein>
    <recommendedName>
        <fullName evidence="13">Cadherin domain-containing protein</fullName>
    </recommendedName>
</protein>
<dbReference type="Proteomes" id="UP000276991">
    <property type="component" value="Unassembled WGS sequence"/>
</dbReference>
<feature type="domain" description="Cadherin" evidence="13">
    <location>
        <begin position="829"/>
        <end position="961"/>
    </location>
</feature>
<evidence type="ECO:0000256" key="2">
    <source>
        <dbReference type="ARBA" id="ARBA00022536"/>
    </source>
</evidence>
<dbReference type="PANTHER" id="PTHR24026">
    <property type="entry name" value="FAT ATYPICAL CADHERIN-RELATED"/>
    <property type="match status" value="1"/>
</dbReference>
<dbReference type="CDD" id="cd11304">
    <property type="entry name" value="Cadherin_repeat"/>
    <property type="match status" value="16"/>
</dbReference>
<evidence type="ECO:0000256" key="5">
    <source>
        <dbReference type="ARBA" id="ARBA00022837"/>
    </source>
</evidence>
<dbReference type="GO" id="GO:0007163">
    <property type="term" value="P:establishment or maintenance of cell polarity"/>
    <property type="evidence" value="ECO:0007669"/>
    <property type="project" value="UniProtKB-ARBA"/>
</dbReference>
<gene>
    <name evidence="14" type="ORF">NAV_LOCUS3585</name>
</gene>
<keyword evidence="3 12" id="KW-0812">Transmembrane</keyword>
<feature type="domain" description="Cadherin" evidence="13">
    <location>
        <begin position="6"/>
        <end position="25"/>
    </location>
</feature>
<evidence type="ECO:0000256" key="3">
    <source>
        <dbReference type="ARBA" id="ARBA00022692"/>
    </source>
</evidence>